<dbReference type="KEGG" id="egt:105958376"/>
<comment type="similarity">
    <text evidence="1">Belongs to the FLX family.</text>
</comment>
<dbReference type="eggNOG" id="ENOG502QW8B">
    <property type="taxonomic scope" value="Eukaryota"/>
</dbReference>
<evidence type="ECO:0000256" key="6">
    <source>
        <dbReference type="SAM" id="Coils"/>
    </source>
</evidence>
<sequence>MEADIRNGSSIKKELQEAHNGKRGLVKETLELTNKIQLATKELDNSLADVKKIPEMRADVRRFREMRADVKKIPEMRADVKEIPEMRTELDSLREEHQRLRKTFEHEKGVNTEKVEQMKTLEKDLIGLSAEVEKLRTEVLNAEMRANAPIPYSGQYVNTGNVYPPAYYGNGGYPESFCVPHFYPYAVGGFSVGPQVFGGPLVGGNATSGGGFSVIPPEVIGGDAGGGFAVAPPQVVGVDAAGNVWGGVYNKSGAPQM</sequence>
<evidence type="ECO:0000256" key="2">
    <source>
        <dbReference type="ARBA" id="ARBA00022473"/>
    </source>
</evidence>
<reference evidence="7 8" key="1">
    <citation type="journal article" date="2013" name="Proc. Natl. Acad. Sci. U.S.A.">
        <title>Fine-scale variation in meiotic recombination in Mimulus inferred from population shotgun sequencing.</title>
        <authorList>
            <person name="Hellsten U."/>
            <person name="Wright K.M."/>
            <person name="Jenkins J."/>
            <person name="Shu S."/>
            <person name="Yuan Y."/>
            <person name="Wessler S.R."/>
            <person name="Schmutz J."/>
            <person name="Willis J.H."/>
            <person name="Rokhsar D.S."/>
        </authorList>
    </citation>
    <scope>NUCLEOTIDE SEQUENCE [LARGE SCALE GENOMIC DNA]</scope>
    <source>
        <strain evidence="8">cv. DUN x IM62</strain>
    </source>
</reference>
<evidence type="ECO:0000313" key="7">
    <source>
        <dbReference type="EMBL" id="EYU37120.1"/>
    </source>
</evidence>
<dbReference type="InterPro" id="IPR040353">
    <property type="entry name" value="FLX/FLX-like"/>
</dbReference>
<name>A0A022RE00_ERYGU</name>
<evidence type="ECO:0000256" key="3">
    <source>
        <dbReference type="ARBA" id="ARBA00022782"/>
    </source>
</evidence>
<keyword evidence="5" id="KW-0287">Flowering</keyword>
<keyword evidence="8" id="KW-1185">Reference proteome</keyword>
<proteinExistence type="inferred from homology"/>
<dbReference type="Proteomes" id="UP000030748">
    <property type="component" value="Unassembled WGS sequence"/>
</dbReference>
<dbReference type="EMBL" id="KI630566">
    <property type="protein sequence ID" value="EYU37120.1"/>
    <property type="molecule type" value="Genomic_DNA"/>
</dbReference>
<accession>A0A022RE00</accession>
<keyword evidence="4 6" id="KW-0175">Coiled coil</keyword>
<dbReference type="PhylomeDB" id="A0A022RE00"/>
<evidence type="ECO:0000256" key="5">
    <source>
        <dbReference type="ARBA" id="ARBA00023089"/>
    </source>
</evidence>
<dbReference type="OrthoDB" id="1899348at2759"/>
<dbReference type="PANTHER" id="PTHR33405">
    <property type="entry name" value="PROTEIN FLX-LIKE 2"/>
    <property type="match status" value="1"/>
</dbReference>
<feature type="coiled-coil region" evidence="6">
    <location>
        <begin position="83"/>
        <end position="145"/>
    </location>
</feature>
<keyword evidence="2" id="KW-0217">Developmental protein</keyword>
<organism evidence="7 8">
    <name type="scientific">Erythranthe guttata</name>
    <name type="common">Yellow monkey flower</name>
    <name type="synonym">Mimulus guttatus</name>
    <dbReference type="NCBI Taxonomy" id="4155"/>
    <lineage>
        <taxon>Eukaryota</taxon>
        <taxon>Viridiplantae</taxon>
        <taxon>Streptophyta</taxon>
        <taxon>Embryophyta</taxon>
        <taxon>Tracheophyta</taxon>
        <taxon>Spermatophyta</taxon>
        <taxon>Magnoliopsida</taxon>
        <taxon>eudicotyledons</taxon>
        <taxon>Gunneridae</taxon>
        <taxon>Pentapetalae</taxon>
        <taxon>asterids</taxon>
        <taxon>lamiids</taxon>
        <taxon>Lamiales</taxon>
        <taxon>Phrymaceae</taxon>
        <taxon>Erythranthe</taxon>
    </lineage>
</organism>
<keyword evidence="3" id="KW-0221">Differentiation</keyword>
<gene>
    <name evidence="7" type="ORF">MIMGU_mgv11b021101mg</name>
</gene>
<evidence type="ECO:0000256" key="4">
    <source>
        <dbReference type="ARBA" id="ARBA00023054"/>
    </source>
</evidence>
<dbReference type="GO" id="GO:0030154">
    <property type="term" value="P:cell differentiation"/>
    <property type="evidence" value="ECO:0007669"/>
    <property type="project" value="UniProtKB-KW"/>
</dbReference>
<dbReference type="PANTHER" id="PTHR33405:SF18">
    <property type="entry name" value="PROTEIN FLX-LIKE 4"/>
    <property type="match status" value="1"/>
</dbReference>
<dbReference type="GO" id="GO:0009908">
    <property type="term" value="P:flower development"/>
    <property type="evidence" value="ECO:0007669"/>
    <property type="project" value="UniProtKB-KW"/>
</dbReference>
<evidence type="ECO:0000256" key="1">
    <source>
        <dbReference type="ARBA" id="ARBA00005405"/>
    </source>
</evidence>
<dbReference type="AlphaFoldDB" id="A0A022RE00"/>
<dbReference type="STRING" id="4155.A0A022RE00"/>
<protein>
    <submittedName>
        <fullName evidence="7">Uncharacterized protein</fullName>
    </submittedName>
</protein>
<evidence type="ECO:0000313" key="8">
    <source>
        <dbReference type="Proteomes" id="UP000030748"/>
    </source>
</evidence>